<evidence type="ECO:0000313" key="2">
    <source>
        <dbReference type="EMBL" id="KAG6386892.1"/>
    </source>
</evidence>
<evidence type="ECO:0000313" key="3">
    <source>
        <dbReference type="Proteomes" id="UP000298416"/>
    </source>
</evidence>
<protein>
    <recommendedName>
        <fullName evidence="4">Wax synthase domain-containing protein</fullName>
    </recommendedName>
</protein>
<reference evidence="2" key="1">
    <citation type="submission" date="2018-01" db="EMBL/GenBank/DDBJ databases">
        <authorList>
            <person name="Mao J.F."/>
        </authorList>
    </citation>
    <scope>NUCLEOTIDE SEQUENCE</scope>
    <source>
        <strain evidence="2">Huo1</strain>
        <tissue evidence="2">Leaf</tissue>
    </source>
</reference>
<comment type="caution">
    <text evidence="2">The sequence shown here is derived from an EMBL/GenBank/DDBJ whole genome shotgun (WGS) entry which is preliminary data.</text>
</comment>
<dbReference type="PANTHER" id="PTHR31595:SF72">
    <property type="entry name" value="ACYL-COA--STEROL O-ACYLTRANSFERASE 1-LIKE"/>
    <property type="match status" value="1"/>
</dbReference>
<sequence>MFLVSGLTHELIFYNIGRMRPSGEMIGFFLLHGVSLSIEIVVKKMCEGRLRLPRIVSGVLTLGYVIYTSFWLFFPPFMRAKSDLRSIRESLAFMEFVRNRRLVEPSEVSCPFL</sequence>
<dbReference type="Proteomes" id="UP000298416">
    <property type="component" value="Unassembled WGS sequence"/>
</dbReference>
<keyword evidence="3" id="KW-1185">Reference proteome</keyword>
<proteinExistence type="predicted"/>
<feature type="transmembrane region" description="Helical" evidence="1">
    <location>
        <begin position="54"/>
        <end position="74"/>
    </location>
</feature>
<dbReference type="GO" id="GO:0006629">
    <property type="term" value="P:lipid metabolic process"/>
    <property type="evidence" value="ECO:0007669"/>
    <property type="project" value="InterPro"/>
</dbReference>
<dbReference type="GO" id="GO:0008374">
    <property type="term" value="F:O-acyltransferase activity"/>
    <property type="evidence" value="ECO:0007669"/>
    <property type="project" value="InterPro"/>
</dbReference>
<reference evidence="2" key="2">
    <citation type="submission" date="2020-08" db="EMBL/GenBank/DDBJ databases">
        <title>Plant Genome Project.</title>
        <authorList>
            <person name="Zhang R.-G."/>
        </authorList>
    </citation>
    <scope>NUCLEOTIDE SEQUENCE</scope>
    <source>
        <strain evidence="2">Huo1</strain>
        <tissue evidence="2">Leaf</tissue>
    </source>
</reference>
<name>A0A8X8YZN2_SALSN</name>
<gene>
    <name evidence="2" type="ORF">SASPL_152069</name>
</gene>
<dbReference type="EMBL" id="PNBA02000021">
    <property type="protein sequence ID" value="KAG6386892.1"/>
    <property type="molecule type" value="Genomic_DNA"/>
</dbReference>
<dbReference type="InterPro" id="IPR044851">
    <property type="entry name" value="Wax_synthase"/>
</dbReference>
<keyword evidence="1" id="KW-0472">Membrane</keyword>
<dbReference type="PANTHER" id="PTHR31595">
    <property type="entry name" value="LONG-CHAIN-ALCOHOL O-FATTY-ACYLTRANSFERASE 3-RELATED"/>
    <property type="match status" value="1"/>
</dbReference>
<keyword evidence="1" id="KW-1133">Transmembrane helix</keyword>
<keyword evidence="1" id="KW-0812">Transmembrane</keyword>
<evidence type="ECO:0000256" key="1">
    <source>
        <dbReference type="SAM" id="Phobius"/>
    </source>
</evidence>
<accession>A0A8X8YZN2</accession>
<evidence type="ECO:0008006" key="4">
    <source>
        <dbReference type="Google" id="ProtNLM"/>
    </source>
</evidence>
<feature type="transmembrane region" description="Helical" evidence="1">
    <location>
        <begin position="25"/>
        <end position="42"/>
    </location>
</feature>
<organism evidence="2">
    <name type="scientific">Salvia splendens</name>
    <name type="common">Scarlet sage</name>
    <dbReference type="NCBI Taxonomy" id="180675"/>
    <lineage>
        <taxon>Eukaryota</taxon>
        <taxon>Viridiplantae</taxon>
        <taxon>Streptophyta</taxon>
        <taxon>Embryophyta</taxon>
        <taxon>Tracheophyta</taxon>
        <taxon>Spermatophyta</taxon>
        <taxon>Magnoliopsida</taxon>
        <taxon>eudicotyledons</taxon>
        <taxon>Gunneridae</taxon>
        <taxon>Pentapetalae</taxon>
        <taxon>asterids</taxon>
        <taxon>lamiids</taxon>
        <taxon>Lamiales</taxon>
        <taxon>Lamiaceae</taxon>
        <taxon>Nepetoideae</taxon>
        <taxon>Mentheae</taxon>
        <taxon>Salviinae</taxon>
        <taxon>Salvia</taxon>
        <taxon>Salvia subgen. Calosphace</taxon>
        <taxon>core Calosphace</taxon>
    </lineage>
</organism>
<dbReference type="AlphaFoldDB" id="A0A8X8YZN2"/>